<dbReference type="AlphaFoldDB" id="A0A507F7F9"/>
<sequence>MNISTIPTQLPVGRDADTDQDGENTVIEGALTVSLPLLMYAQSRINREELTPLTLEAVLVGRGHENGFFYSCDPVILWRSTSASSTSNDAALLASRRGRETVWSFCSDVSTGTTDHSNDDDFVENDRIFDTALRHGATFMQFPFRFSVPNHLPPTINPPPPDAFSESAHATCMACMALLNDPAKISQTNHNHLQLPGLIQYPQYEIMAMLSFESFAVSAYQVVASPFQLTRGLKLDLKPGGEMEVLEGEGVLAAGSFRYMIWDAPKYHVLESTRAYDFKLQISAGSLELTKIVSISIRPVHRYKHASAPEVLQPSHAHLCTPFQSSTQGNTCVKTLFLPPSPVPQTTATFSISMNLSEIPYPTTQNLGSWALENAIEVAVVFRPGATGVGMNNAAGSLGRLVKQQPQQPPHFPHLHHADGNWVPHIEGTRVAFLSVPLIVVHPHVPNTPSATQINNLNRDFSVDVDREVEQREELDHLMDRVEALGVPTEGTVSCLFSAKKLTRIGLKEWVDAGTDADADVSVTGRARKVEEVKFEAANEGGTVAMYRSDAKNQAGTVKRPAAAAAAAAAAVPATVTAPPPALPMAPQPASPIATPASPYIPTRTISALAIPVELSSNGHSPASPSIPPRYESNDIRDILHSPTTPTRNTPFQKQNNQAHRQSIASSLNLVELSEQQRNQALQQTKASPPVIIPARSNSQSEKPRRIFVQPNSSQRMPARPLPPRPNTALPKKPLPTIPFPAAPIDNAISPPLPSIPHPMDSIDLGENWKQPNDGSLDVNRQPTGKRGVAFADSVRTYSGNPEFTDGNNYNDEDIKWEDDEHPAISLMEPGTSDFDNELDEMERMSLGGRVEDEILKGDADEVDGVGVQLETGEMNLSMVPRGRGVLDDDQVDVAGEEDTDARPKRIASLKAVQNGWRGGSGGIRGALGAGGPGGSLPRGGVVPGGILPAGPGYGSMPRAAVHTGADFGRSGSVGGGGQAFLSRMAGSAGGSLGRTPSAGRGVVYSRSEDQLKVQGSRSAGVGGVVSGGNLGTGPRANFNGNSGKPAYPGVSSPPLPQGSNGAVKSANPGGVVIAPRTSSARWNEEEED</sequence>
<protein>
    <submittedName>
        <fullName evidence="2">Uncharacterized protein</fullName>
    </submittedName>
</protein>
<feature type="region of interest" description="Disordered" evidence="1">
    <location>
        <begin position="1"/>
        <end position="20"/>
    </location>
</feature>
<comment type="caution">
    <text evidence="2">The sequence shown here is derived from an EMBL/GenBank/DDBJ whole genome shotgun (WGS) entry which is preliminary data.</text>
</comment>
<keyword evidence="3" id="KW-1185">Reference proteome</keyword>
<dbReference type="EMBL" id="QEAP01000256">
    <property type="protein sequence ID" value="TPX71308.1"/>
    <property type="molecule type" value="Genomic_DNA"/>
</dbReference>
<dbReference type="OrthoDB" id="2125371at2759"/>
<evidence type="ECO:0000256" key="1">
    <source>
        <dbReference type="SAM" id="MobiDB-lite"/>
    </source>
</evidence>
<dbReference type="Proteomes" id="UP000320333">
    <property type="component" value="Unassembled WGS sequence"/>
</dbReference>
<evidence type="ECO:0000313" key="3">
    <source>
        <dbReference type="Proteomes" id="UP000320333"/>
    </source>
</evidence>
<organism evidence="2 3">
    <name type="scientific">Chytriomyces confervae</name>
    <dbReference type="NCBI Taxonomy" id="246404"/>
    <lineage>
        <taxon>Eukaryota</taxon>
        <taxon>Fungi</taxon>
        <taxon>Fungi incertae sedis</taxon>
        <taxon>Chytridiomycota</taxon>
        <taxon>Chytridiomycota incertae sedis</taxon>
        <taxon>Chytridiomycetes</taxon>
        <taxon>Chytridiales</taxon>
        <taxon>Chytriomycetaceae</taxon>
        <taxon>Chytriomyces</taxon>
    </lineage>
</organism>
<feature type="region of interest" description="Disordered" evidence="1">
    <location>
        <begin position="693"/>
        <end position="728"/>
    </location>
</feature>
<feature type="compositionally biased region" description="Polar residues" evidence="1">
    <location>
        <begin position="642"/>
        <end position="662"/>
    </location>
</feature>
<name>A0A507F7F9_9FUNG</name>
<feature type="region of interest" description="Disordered" evidence="1">
    <location>
        <begin position="617"/>
        <end position="662"/>
    </location>
</feature>
<accession>A0A507F7F9</accession>
<proteinExistence type="predicted"/>
<evidence type="ECO:0000313" key="2">
    <source>
        <dbReference type="EMBL" id="TPX71308.1"/>
    </source>
</evidence>
<gene>
    <name evidence="2" type="ORF">CcCBS67573_g06237</name>
</gene>
<reference evidence="2 3" key="1">
    <citation type="journal article" date="2019" name="Sci. Rep.">
        <title>Comparative genomics of chytrid fungi reveal insights into the obligate biotrophic and pathogenic lifestyle of Synchytrium endobioticum.</title>
        <authorList>
            <person name="van de Vossenberg B.T.L.H."/>
            <person name="Warris S."/>
            <person name="Nguyen H.D.T."/>
            <person name="van Gent-Pelzer M.P.E."/>
            <person name="Joly D.L."/>
            <person name="van de Geest H.C."/>
            <person name="Bonants P.J.M."/>
            <person name="Smith D.S."/>
            <person name="Levesque C.A."/>
            <person name="van der Lee T.A.J."/>
        </authorList>
    </citation>
    <scope>NUCLEOTIDE SEQUENCE [LARGE SCALE GENOMIC DNA]</scope>
    <source>
        <strain evidence="2 3">CBS 675.73</strain>
    </source>
</reference>
<feature type="compositionally biased region" description="Gly residues" evidence="1">
    <location>
        <begin position="1021"/>
        <end position="1032"/>
    </location>
</feature>
<feature type="region of interest" description="Disordered" evidence="1">
    <location>
        <begin position="1014"/>
        <end position="1089"/>
    </location>
</feature>